<dbReference type="PANTHER" id="PTHR45458">
    <property type="entry name" value="SHORT-CHAIN DEHYDROGENASE/REDUCTASE SDR"/>
    <property type="match status" value="1"/>
</dbReference>
<dbReference type="Pfam" id="PF00106">
    <property type="entry name" value="adh_short"/>
    <property type="match status" value="1"/>
</dbReference>
<dbReference type="GO" id="GO:0016616">
    <property type="term" value="F:oxidoreductase activity, acting on the CH-OH group of donors, NAD or NADP as acceptor"/>
    <property type="evidence" value="ECO:0007669"/>
    <property type="project" value="TreeGrafter"/>
</dbReference>
<dbReference type="RefSeq" id="XP_016627345.1">
    <property type="nucleotide sequence ID" value="XM_016781567.1"/>
</dbReference>
<dbReference type="PRINTS" id="PR00081">
    <property type="entry name" value="GDHRDH"/>
</dbReference>
<keyword evidence="2" id="KW-1185">Reference proteome</keyword>
<gene>
    <name evidence="1" type="ORF">Z520_11077</name>
</gene>
<name>A0A0D2JJ51_9EURO</name>
<dbReference type="AlphaFoldDB" id="A0A0D2JJ51"/>
<dbReference type="OrthoDB" id="5296at2759"/>
<proteinExistence type="predicted"/>
<evidence type="ECO:0000313" key="1">
    <source>
        <dbReference type="EMBL" id="KIX93222.1"/>
    </source>
</evidence>
<dbReference type="InterPro" id="IPR052184">
    <property type="entry name" value="SDR_enzymes"/>
</dbReference>
<dbReference type="Gene3D" id="3.40.50.720">
    <property type="entry name" value="NAD(P)-binding Rossmann-like Domain"/>
    <property type="match status" value="1"/>
</dbReference>
<protein>
    <submittedName>
        <fullName evidence="1">Uncharacterized protein</fullName>
    </submittedName>
</protein>
<dbReference type="PANTHER" id="PTHR45458:SF2">
    <property type="entry name" value="OXIDOREDUCTASE, SHORT CHAIN DEHYDROGENASE_REDUCTASE FAMILY SUPERFAMILY (AFU_ORTHOLOGUE AFUA_3G13450)"/>
    <property type="match status" value="1"/>
</dbReference>
<organism evidence="1 2">
    <name type="scientific">Fonsecaea multimorphosa CBS 102226</name>
    <dbReference type="NCBI Taxonomy" id="1442371"/>
    <lineage>
        <taxon>Eukaryota</taxon>
        <taxon>Fungi</taxon>
        <taxon>Dikarya</taxon>
        <taxon>Ascomycota</taxon>
        <taxon>Pezizomycotina</taxon>
        <taxon>Eurotiomycetes</taxon>
        <taxon>Chaetothyriomycetidae</taxon>
        <taxon>Chaetothyriales</taxon>
        <taxon>Herpotrichiellaceae</taxon>
        <taxon>Fonsecaea</taxon>
    </lineage>
</organism>
<evidence type="ECO:0000313" key="2">
    <source>
        <dbReference type="Proteomes" id="UP000053411"/>
    </source>
</evidence>
<sequence length="256" mass="27935">MPTAIVTGANSGIAHAFANILCDEGYTVYAVDRQAGDGLEALKAKRAHIAEVDVTSPESIQKFKDSLGDTTIDLLLNIAGLTYLPCYCAYQDIRQRTNRQLRPGVAASNEDDSLTTSNLQVFQRTFAVNTFGVFLLTQALLPNVLKASKPKIGIVSSRVGSMGDNSSGGHYAYRSSKAAVNSIGKSMAMDLKDKGVTVMLLHPGYVRTNLLPNAKMPPETVEPDEAARKLWENIVSQKTIQDTGKFWHREGFELPW</sequence>
<reference evidence="1 2" key="1">
    <citation type="submission" date="2015-01" db="EMBL/GenBank/DDBJ databases">
        <title>The Genome Sequence of Fonsecaea multimorphosa CBS 102226.</title>
        <authorList>
            <consortium name="The Broad Institute Genomics Platform"/>
            <person name="Cuomo C."/>
            <person name="de Hoog S."/>
            <person name="Gorbushina A."/>
            <person name="Stielow B."/>
            <person name="Teixiera M."/>
            <person name="Abouelleil A."/>
            <person name="Chapman S.B."/>
            <person name="Priest M."/>
            <person name="Young S.K."/>
            <person name="Wortman J."/>
            <person name="Nusbaum C."/>
            <person name="Birren B."/>
        </authorList>
    </citation>
    <scope>NUCLEOTIDE SEQUENCE [LARGE SCALE GENOMIC DNA]</scope>
    <source>
        <strain evidence="1 2">CBS 102226</strain>
    </source>
</reference>
<dbReference type="SUPFAM" id="SSF51735">
    <property type="entry name" value="NAD(P)-binding Rossmann-fold domains"/>
    <property type="match status" value="1"/>
</dbReference>
<dbReference type="Proteomes" id="UP000053411">
    <property type="component" value="Unassembled WGS sequence"/>
</dbReference>
<dbReference type="EMBL" id="KN848096">
    <property type="protein sequence ID" value="KIX93222.1"/>
    <property type="molecule type" value="Genomic_DNA"/>
</dbReference>
<dbReference type="InterPro" id="IPR036291">
    <property type="entry name" value="NAD(P)-bd_dom_sf"/>
</dbReference>
<dbReference type="InterPro" id="IPR002347">
    <property type="entry name" value="SDR_fam"/>
</dbReference>
<dbReference type="CDD" id="cd05325">
    <property type="entry name" value="carb_red_sniffer_like_SDR_c"/>
    <property type="match status" value="1"/>
</dbReference>
<dbReference type="VEuPathDB" id="FungiDB:Z520_11077"/>
<accession>A0A0D2JJ51</accession>
<dbReference type="GeneID" id="27716823"/>